<dbReference type="Gene3D" id="2.60.120.560">
    <property type="entry name" value="Exo-inulinase, domain 1"/>
    <property type="match status" value="1"/>
</dbReference>
<dbReference type="Proteomes" id="UP000608420">
    <property type="component" value="Unassembled WGS sequence"/>
</dbReference>
<reference evidence="2" key="1">
    <citation type="journal article" date="2019" name="Int. J. Syst. Evol. Microbiol.">
        <title>The Global Catalogue of Microorganisms (GCM) 10K type strain sequencing project: providing services to taxonomists for standard genome sequencing and annotation.</title>
        <authorList>
            <consortium name="The Broad Institute Genomics Platform"/>
            <consortium name="The Broad Institute Genome Sequencing Center for Infectious Disease"/>
            <person name="Wu L."/>
            <person name="Ma J."/>
        </authorList>
    </citation>
    <scope>NUCLEOTIDE SEQUENCE [LARGE SCALE GENOMIC DNA]</scope>
    <source>
        <strain evidence="2">CGMCC 1.15420</strain>
    </source>
</reference>
<proteinExistence type="predicted"/>
<evidence type="ECO:0000313" key="2">
    <source>
        <dbReference type="Proteomes" id="UP000608420"/>
    </source>
</evidence>
<gene>
    <name evidence="1" type="ORF">GCM10010913_26290</name>
</gene>
<evidence type="ECO:0000313" key="1">
    <source>
        <dbReference type="EMBL" id="GGG03247.1"/>
    </source>
</evidence>
<protein>
    <recommendedName>
        <fullName evidence="3">3-keto-disaccharide hydrolase domain-containing protein</fullName>
    </recommendedName>
</protein>
<name>A0ABQ1VWU8_9BACL</name>
<dbReference type="RefSeq" id="WP_120463557.1">
    <property type="nucleotide sequence ID" value="NZ_BMIW01000018.1"/>
</dbReference>
<comment type="caution">
    <text evidence="1">The sequence shown here is derived from an EMBL/GenBank/DDBJ whole genome shotgun (WGS) entry which is preliminary data.</text>
</comment>
<accession>A0ABQ1VWU8</accession>
<keyword evidence="2" id="KW-1185">Reference proteome</keyword>
<sequence length="333" mass="37288">MKTKLMFNLHDDLSKFDLGDSGACPGHWQGCEALHLHKVNSAIFLQEEVPFASYRLQADVVIPEHVGFIGFAFGARDAENFELIYLAPEEIQYDPVMNGSMTWQVYNGPSYQKPLPNTTGEWRKFTVDVEPNGATVYLGDDPEPQLVIKNLQHGGAPGKVGIWNFLSSYIRNFTIEEITPAAPIEQRLADQRQLQSDSFITEWQISQPYSRGSSLADQQEWTTSVVEENGTLNINRIHKAGPDSTVLVKGTVTVPEGRESILSLGFSDHIRLWVNDKEVYQGDWNWNPPASDGRVRSSFARIPVQWQPGENTVTAEVSQSEFFGWGLSVQTGL</sequence>
<organism evidence="1 2">
    <name type="scientific">Paenibacillus aceti</name>
    <dbReference type="NCBI Taxonomy" id="1820010"/>
    <lineage>
        <taxon>Bacteria</taxon>
        <taxon>Bacillati</taxon>
        <taxon>Bacillota</taxon>
        <taxon>Bacilli</taxon>
        <taxon>Bacillales</taxon>
        <taxon>Paenibacillaceae</taxon>
        <taxon>Paenibacillus</taxon>
    </lineage>
</organism>
<evidence type="ECO:0008006" key="3">
    <source>
        <dbReference type="Google" id="ProtNLM"/>
    </source>
</evidence>
<dbReference type="EMBL" id="BMIW01000018">
    <property type="protein sequence ID" value="GGG03247.1"/>
    <property type="molecule type" value="Genomic_DNA"/>
</dbReference>